<reference evidence="6" key="1">
    <citation type="submission" date="2022-08" db="EMBL/GenBank/DDBJ databases">
        <authorList>
            <person name="Deng Y."/>
            <person name="Han X.-F."/>
            <person name="Zhang Y.-Q."/>
        </authorList>
    </citation>
    <scope>NUCLEOTIDE SEQUENCE</scope>
    <source>
        <strain evidence="6">CPCC 205763</strain>
    </source>
</reference>
<keyword evidence="1" id="KW-0805">Transcription regulation</keyword>
<comment type="caution">
    <text evidence="6">The sequence shown here is derived from an EMBL/GenBank/DDBJ whole genome shotgun (WGS) entry which is preliminary data.</text>
</comment>
<dbReference type="Proteomes" id="UP001165584">
    <property type="component" value="Unassembled WGS sequence"/>
</dbReference>
<keyword evidence="3" id="KW-0804">Transcription</keyword>
<dbReference type="GO" id="GO:0003677">
    <property type="term" value="F:DNA binding"/>
    <property type="evidence" value="ECO:0007669"/>
    <property type="project" value="UniProtKB-KW"/>
</dbReference>
<evidence type="ECO:0000313" key="7">
    <source>
        <dbReference type="Proteomes" id="UP001165584"/>
    </source>
</evidence>
<dbReference type="InterPro" id="IPR028082">
    <property type="entry name" value="Peripla_BP_I"/>
</dbReference>
<dbReference type="CDD" id="cd01574">
    <property type="entry name" value="PBP1_LacI"/>
    <property type="match status" value="1"/>
</dbReference>
<evidence type="ECO:0000256" key="4">
    <source>
        <dbReference type="SAM" id="MobiDB-lite"/>
    </source>
</evidence>
<dbReference type="PROSITE" id="PS50932">
    <property type="entry name" value="HTH_LACI_2"/>
    <property type="match status" value="1"/>
</dbReference>
<feature type="compositionally biased region" description="Basic and acidic residues" evidence="4">
    <location>
        <begin position="367"/>
        <end position="376"/>
    </location>
</feature>
<feature type="compositionally biased region" description="Low complexity" evidence="4">
    <location>
        <begin position="356"/>
        <end position="365"/>
    </location>
</feature>
<dbReference type="PROSITE" id="PS00356">
    <property type="entry name" value="HTH_LACI_1"/>
    <property type="match status" value="1"/>
</dbReference>
<dbReference type="RefSeq" id="WP_259509269.1">
    <property type="nucleotide sequence ID" value="NZ_JANLCM010000002.1"/>
</dbReference>
<evidence type="ECO:0000256" key="3">
    <source>
        <dbReference type="ARBA" id="ARBA00023163"/>
    </source>
</evidence>
<dbReference type="Pfam" id="PF00356">
    <property type="entry name" value="LacI"/>
    <property type="match status" value="1"/>
</dbReference>
<dbReference type="SMART" id="SM00354">
    <property type="entry name" value="HTH_LACI"/>
    <property type="match status" value="1"/>
</dbReference>
<dbReference type="CDD" id="cd01392">
    <property type="entry name" value="HTH_LacI"/>
    <property type="match status" value="1"/>
</dbReference>
<name>A0ABT2GUF3_9MICO</name>
<proteinExistence type="predicted"/>
<keyword evidence="2 6" id="KW-0238">DNA-binding</keyword>
<dbReference type="Gene3D" id="3.40.50.2300">
    <property type="match status" value="2"/>
</dbReference>
<feature type="compositionally biased region" description="Low complexity" evidence="4">
    <location>
        <begin position="334"/>
        <end position="348"/>
    </location>
</feature>
<feature type="domain" description="HTH lacI-type" evidence="5">
    <location>
        <begin position="10"/>
        <end position="64"/>
    </location>
</feature>
<evidence type="ECO:0000259" key="5">
    <source>
        <dbReference type="PROSITE" id="PS50932"/>
    </source>
</evidence>
<dbReference type="EMBL" id="JANLCM010000002">
    <property type="protein sequence ID" value="MCS5719766.1"/>
    <property type="molecule type" value="Genomic_DNA"/>
</dbReference>
<evidence type="ECO:0000256" key="2">
    <source>
        <dbReference type="ARBA" id="ARBA00023125"/>
    </source>
</evidence>
<dbReference type="InterPro" id="IPR046335">
    <property type="entry name" value="LacI/GalR-like_sensor"/>
</dbReference>
<dbReference type="Gene3D" id="1.10.260.40">
    <property type="entry name" value="lambda repressor-like DNA-binding domains"/>
    <property type="match status" value="1"/>
</dbReference>
<feature type="region of interest" description="Disordered" evidence="4">
    <location>
        <begin position="334"/>
        <end position="376"/>
    </location>
</feature>
<keyword evidence="7" id="KW-1185">Reference proteome</keyword>
<dbReference type="InterPro" id="IPR000843">
    <property type="entry name" value="HTH_LacI"/>
</dbReference>
<accession>A0ABT2GUF3</accession>
<dbReference type="PRINTS" id="PR00036">
    <property type="entry name" value="HTHLACI"/>
</dbReference>
<dbReference type="PANTHER" id="PTHR30146">
    <property type="entry name" value="LACI-RELATED TRANSCRIPTIONAL REPRESSOR"/>
    <property type="match status" value="1"/>
</dbReference>
<dbReference type="SUPFAM" id="SSF53822">
    <property type="entry name" value="Periplasmic binding protein-like I"/>
    <property type="match status" value="1"/>
</dbReference>
<dbReference type="PANTHER" id="PTHR30146:SF153">
    <property type="entry name" value="LACTOSE OPERON REPRESSOR"/>
    <property type="match status" value="1"/>
</dbReference>
<evidence type="ECO:0000313" key="6">
    <source>
        <dbReference type="EMBL" id="MCS5719766.1"/>
    </source>
</evidence>
<sequence length="376" mass="39188">MTEDDKARSATIFDVARLAGVSHQTVSRVLNDMPNVRPGTRLRVEDAIKQLRYVPSPAARAMVTRRSRMIGLITTGSADFGPGSTALHFNETARDARYAVITAGLLEANAANVRAAAELLVRQNVEAIVLIVQQRSAVEGLGGFDLGVPVVAIASEDRGPAHRVWLDQYGGARAAVDHLVALGHRDIRLIAGPSESMDAAERSRGWFGALAAHGLVSREPLVGDWTPASGYAHGRTLAADGATAVFVANDQMALGLMRALAEAGLSVPHDVSVVGFDDIPEAEYFAPPLTTVRQDFVRLGREAMEAVLAVLGEPGSAERADDARVAAGTELVVRGSTAPPRAGAAGPAAAGGGGTAVVAGQTTSADEQDRSTQARV</sequence>
<protein>
    <submittedName>
        <fullName evidence="6">LacI family DNA-binding transcriptional regulator</fullName>
    </submittedName>
</protein>
<gene>
    <name evidence="6" type="ORF">N1027_16655</name>
</gene>
<evidence type="ECO:0000256" key="1">
    <source>
        <dbReference type="ARBA" id="ARBA00023015"/>
    </source>
</evidence>
<dbReference type="Pfam" id="PF13377">
    <property type="entry name" value="Peripla_BP_3"/>
    <property type="match status" value="1"/>
</dbReference>
<organism evidence="6 7">
    <name type="scientific">Herbiconiux aconitum</name>
    <dbReference type="NCBI Taxonomy" id="2970913"/>
    <lineage>
        <taxon>Bacteria</taxon>
        <taxon>Bacillati</taxon>
        <taxon>Actinomycetota</taxon>
        <taxon>Actinomycetes</taxon>
        <taxon>Micrococcales</taxon>
        <taxon>Microbacteriaceae</taxon>
        <taxon>Herbiconiux</taxon>
    </lineage>
</organism>
<dbReference type="SUPFAM" id="SSF47413">
    <property type="entry name" value="lambda repressor-like DNA-binding domains"/>
    <property type="match status" value="1"/>
</dbReference>
<dbReference type="InterPro" id="IPR010982">
    <property type="entry name" value="Lambda_DNA-bd_dom_sf"/>
</dbReference>